<feature type="compositionally biased region" description="Polar residues" evidence="1">
    <location>
        <begin position="35"/>
        <end position="49"/>
    </location>
</feature>
<dbReference type="Proteomes" id="UP001249851">
    <property type="component" value="Unassembled WGS sequence"/>
</dbReference>
<evidence type="ECO:0000313" key="2">
    <source>
        <dbReference type="EMBL" id="KAK2560005.1"/>
    </source>
</evidence>
<proteinExistence type="predicted"/>
<name>A0AAD9QFM2_ACRCE</name>
<protein>
    <submittedName>
        <fullName evidence="2">Uncharacterized protein</fullName>
    </submittedName>
</protein>
<keyword evidence="3" id="KW-1185">Reference proteome</keyword>
<comment type="caution">
    <text evidence="2">The sequence shown here is derived from an EMBL/GenBank/DDBJ whole genome shotgun (WGS) entry which is preliminary data.</text>
</comment>
<organism evidence="2 3">
    <name type="scientific">Acropora cervicornis</name>
    <name type="common">Staghorn coral</name>
    <dbReference type="NCBI Taxonomy" id="6130"/>
    <lineage>
        <taxon>Eukaryota</taxon>
        <taxon>Metazoa</taxon>
        <taxon>Cnidaria</taxon>
        <taxon>Anthozoa</taxon>
        <taxon>Hexacorallia</taxon>
        <taxon>Scleractinia</taxon>
        <taxon>Astrocoeniina</taxon>
        <taxon>Acroporidae</taxon>
        <taxon>Acropora</taxon>
    </lineage>
</organism>
<evidence type="ECO:0000313" key="3">
    <source>
        <dbReference type="Proteomes" id="UP001249851"/>
    </source>
</evidence>
<sequence length="161" mass="17885">MNPTVNSKSIGEKEQNFRNSAQTKHKPNDHDKKTVSGQEGSSTVTQPQSSTIKNLNVTYKDSLKNAVTIIQDLFKYLKVTVVPTKGIKSQEVNKENPTAANQTDTNDGKGTVNVLVATERLESFALEYAKTHLKKNESIIFDKENFGMSICSLWCNFTEAV</sequence>
<feature type="region of interest" description="Disordered" evidence="1">
    <location>
        <begin position="1"/>
        <end position="49"/>
    </location>
</feature>
<evidence type="ECO:0000256" key="1">
    <source>
        <dbReference type="SAM" id="MobiDB-lite"/>
    </source>
</evidence>
<reference evidence="2" key="2">
    <citation type="journal article" date="2023" name="Science">
        <title>Genomic signatures of disease resistance in endangered staghorn corals.</title>
        <authorList>
            <person name="Vollmer S.V."/>
            <person name="Selwyn J.D."/>
            <person name="Despard B.A."/>
            <person name="Roesel C.L."/>
        </authorList>
    </citation>
    <scope>NUCLEOTIDE SEQUENCE</scope>
    <source>
        <strain evidence="2">K2</strain>
    </source>
</reference>
<reference evidence="2" key="1">
    <citation type="journal article" date="2023" name="G3 (Bethesda)">
        <title>Whole genome assembly and annotation of the endangered Caribbean coral Acropora cervicornis.</title>
        <authorList>
            <person name="Selwyn J.D."/>
            <person name="Vollmer S.V."/>
        </authorList>
    </citation>
    <scope>NUCLEOTIDE SEQUENCE</scope>
    <source>
        <strain evidence="2">K2</strain>
    </source>
</reference>
<gene>
    <name evidence="2" type="ORF">P5673_017590</name>
</gene>
<dbReference type="EMBL" id="JARQWQ010000038">
    <property type="protein sequence ID" value="KAK2560005.1"/>
    <property type="molecule type" value="Genomic_DNA"/>
</dbReference>
<accession>A0AAD9QFM2</accession>
<dbReference type="AlphaFoldDB" id="A0AAD9QFM2"/>